<dbReference type="RefSeq" id="WP_012163698.1">
    <property type="nucleotide sequence ID" value="NC_009925.1"/>
</dbReference>
<evidence type="ECO:0000313" key="1">
    <source>
        <dbReference type="EMBL" id="ABW28292.1"/>
    </source>
</evidence>
<dbReference type="EMBL" id="CP000828">
    <property type="protein sequence ID" value="ABW28292.1"/>
    <property type="molecule type" value="Genomic_DNA"/>
</dbReference>
<dbReference type="HOGENOM" id="CLU_1860811_0_0_3"/>
<keyword evidence="2" id="KW-1185">Reference proteome</keyword>
<dbReference type="STRING" id="329726.AM1_3298"/>
<gene>
    <name evidence="1" type="ordered locus">AM1_3298</name>
</gene>
<evidence type="ECO:0000313" key="2">
    <source>
        <dbReference type="Proteomes" id="UP000000268"/>
    </source>
</evidence>
<dbReference type="KEGG" id="amr:AM1_3298"/>
<sequence>MEFEKEQEIANLRTLNLTPKQIARKLRLRVSEVSAVIRVQAEEHALAHGKTATLDPLFECWANEGAVEHFFDNPTPSTATVEDESQGMAIVTVTRKAGHNRFVICTYLLDYWCLGLKDTIGPRKFSTQDYGYFIDQA</sequence>
<organism evidence="1 2">
    <name type="scientific">Acaryochloris marina (strain MBIC 11017)</name>
    <dbReference type="NCBI Taxonomy" id="329726"/>
    <lineage>
        <taxon>Bacteria</taxon>
        <taxon>Bacillati</taxon>
        <taxon>Cyanobacteriota</taxon>
        <taxon>Cyanophyceae</taxon>
        <taxon>Acaryochloridales</taxon>
        <taxon>Acaryochloridaceae</taxon>
        <taxon>Acaryochloris</taxon>
    </lineage>
</organism>
<name>B0BYZ2_ACAM1</name>
<protein>
    <submittedName>
        <fullName evidence="1">Uncharacterized protein</fullName>
    </submittedName>
</protein>
<accession>B0BYZ2</accession>
<reference evidence="1 2" key="1">
    <citation type="journal article" date="2008" name="Proc. Natl. Acad. Sci. U.S.A.">
        <title>Niche adaptation and genome expansion in the chlorophyll d-producing cyanobacterium Acaryochloris marina.</title>
        <authorList>
            <person name="Swingley W.D."/>
            <person name="Chen M."/>
            <person name="Cheung P.C."/>
            <person name="Conrad A.L."/>
            <person name="Dejesa L.C."/>
            <person name="Hao J."/>
            <person name="Honchak B.M."/>
            <person name="Karbach L.E."/>
            <person name="Kurdoglu A."/>
            <person name="Lahiri S."/>
            <person name="Mastrian S.D."/>
            <person name="Miyashita H."/>
            <person name="Page L."/>
            <person name="Ramakrishna P."/>
            <person name="Satoh S."/>
            <person name="Sattley W.M."/>
            <person name="Shimada Y."/>
            <person name="Taylor H.L."/>
            <person name="Tomo T."/>
            <person name="Tsuchiya T."/>
            <person name="Wang Z.T."/>
            <person name="Raymond J."/>
            <person name="Mimuro M."/>
            <person name="Blankenship R.E."/>
            <person name="Touchman J.W."/>
        </authorList>
    </citation>
    <scope>NUCLEOTIDE SEQUENCE [LARGE SCALE GENOMIC DNA]</scope>
    <source>
        <strain evidence="2">MBIC 11017</strain>
    </source>
</reference>
<dbReference type="Proteomes" id="UP000000268">
    <property type="component" value="Chromosome"/>
</dbReference>
<proteinExistence type="predicted"/>
<dbReference type="eggNOG" id="ENOG5032XIY">
    <property type="taxonomic scope" value="Bacteria"/>
</dbReference>
<dbReference type="AlphaFoldDB" id="B0BYZ2"/>